<evidence type="ECO:0000313" key="5">
    <source>
        <dbReference type="Proteomes" id="UP000251889"/>
    </source>
</evidence>
<evidence type="ECO:0000313" key="4">
    <source>
        <dbReference type="EMBL" id="RAW00980.1"/>
    </source>
</evidence>
<evidence type="ECO:0000256" key="2">
    <source>
        <dbReference type="ARBA" id="ARBA00023315"/>
    </source>
</evidence>
<dbReference type="Pfam" id="PF00583">
    <property type="entry name" value="Acetyltransf_1"/>
    <property type="match status" value="1"/>
</dbReference>
<keyword evidence="2" id="KW-0012">Acyltransferase</keyword>
<comment type="caution">
    <text evidence="4">The sequence shown here is derived from an EMBL/GenBank/DDBJ whole genome shotgun (WGS) entry which is preliminary data.</text>
</comment>
<dbReference type="Gene3D" id="3.40.630.30">
    <property type="match status" value="1"/>
</dbReference>
<dbReference type="Proteomes" id="UP000251889">
    <property type="component" value="Unassembled WGS sequence"/>
</dbReference>
<dbReference type="SUPFAM" id="SSF55729">
    <property type="entry name" value="Acyl-CoA N-acyltransferases (Nat)"/>
    <property type="match status" value="1"/>
</dbReference>
<dbReference type="InterPro" id="IPR016181">
    <property type="entry name" value="Acyl_CoA_acyltransferase"/>
</dbReference>
<dbReference type="OrthoDB" id="5292888at2"/>
<dbReference type="RefSeq" id="WP_112747136.1">
    <property type="nucleotide sequence ID" value="NZ_QMFY01000005.1"/>
</dbReference>
<name>A0A364Y2H6_9BACT</name>
<dbReference type="PANTHER" id="PTHR43877">
    <property type="entry name" value="AMINOALKYLPHOSPHONATE N-ACETYLTRANSFERASE-RELATED-RELATED"/>
    <property type="match status" value="1"/>
</dbReference>
<evidence type="ECO:0000256" key="1">
    <source>
        <dbReference type="ARBA" id="ARBA00022679"/>
    </source>
</evidence>
<evidence type="ECO:0000259" key="3">
    <source>
        <dbReference type="PROSITE" id="PS51186"/>
    </source>
</evidence>
<protein>
    <recommendedName>
        <fullName evidence="3">N-acetyltransferase domain-containing protein</fullName>
    </recommendedName>
</protein>
<dbReference type="InterPro" id="IPR050832">
    <property type="entry name" value="Bact_Acetyltransf"/>
</dbReference>
<dbReference type="EMBL" id="QMFY01000005">
    <property type="protein sequence ID" value="RAW00980.1"/>
    <property type="molecule type" value="Genomic_DNA"/>
</dbReference>
<feature type="domain" description="N-acetyltransferase" evidence="3">
    <location>
        <begin position="3"/>
        <end position="172"/>
    </location>
</feature>
<gene>
    <name evidence="4" type="ORF">DQQ10_12125</name>
</gene>
<reference evidence="4 5" key="1">
    <citation type="submission" date="2018-06" db="EMBL/GenBank/DDBJ databases">
        <title>Chryseolinea flavus sp. nov., a member of the phylum Bacteroidetes isolated from soil.</title>
        <authorList>
            <person name="Li Y."/>
            <person name="Wang J."/>
        </authorList>
    </citation>
    <scope>NUCLEOTIDE SEQUENCE [LARGE SCALE GENOMIC DNA]</scope>
    <source>
        <strain evidence="4 5">SDU1-6</strain>
    </source>
</reference>
<dbReference type="CDD" id="cd04301">
    <property type="entry name" value="NAT_SF"/>
    <property type="match status" value="1"/>
</dbReference>
<dbReference type="PROSITE" id="PS51186">
    <property type="entry name" value="GNAT"/>
    <property type="match status" value="1"/>
</dbReference>
<accession>A0A364Y2H6</accession>
<dbReference type="GO" id="GO:0016747">
    <property type="term" value="F:acyltransferase activity, transferring groups other than amino-acyl groups"/>
    <property type="evidence" value="ECO:0007669"/>
    <property type="project" value="InterPro"/>
</dbReference>
<keyword evidence="1" id="KW-0808">Transferase</keyword>
<proteinExistence type="predicted"/>
<keyword evidence="5" id="KW-1185">Reference proteome</keyword>
<dbReference type="AlphaFoldDB" id="A0A364Y2H6"/>
<dbReference type="InterPro" id="IPR000182">
    <property type="entry name" value="GNAT_dom"/>
</dbReference>
<sequence length="172" mass="19347">MSISIRPASILDSDAIALLHCNSWRTTYRGILADEYLDDDLYNERQRYWYAKIQMLKGNEFVLIAEEETAAVGFIAVLDKPEAACDAFIDNLHVRGDVKGKGIGANLMKAAAEILRATNRHSVYLWVLNGNNAAAEFYKRKGAVVEDSTTVIFGGKEVLQTRFVWRSLEKML</sequence>
<dbReference type="PANTHER" id="PTHR43877:SF2">
    <property type="entry name" value="AMINOALKYLPHOSPHONATE N-ACETYLTRANSFERASE-RELATED"/>
    <property type="match status" value="1"/>
</dbReference>
<organism evidence="4 5">
    <name type="scientific">Pseudochryseolinea flava</name>
    <dbReference type="NCBI Taxonomy" id="2059302"/>
    <lineage>
        <taxon>Bacteria</taxon>
        <taxon>Pseudomonadati</taxon>
        <taxon>Bacteroidota</taxon>
        <taxon>Cytophagia</taxon>
        <taxon>Cytophagales</taxon>
        <taxon>Fulvivirgaceae</taxon>
        <taxon>Pseudochryseolinea</taxon>
    </lineage>
</organism>